<feature type="non-terminal residue" evidence="3">
    <location>
        <position position="1"/>
    </location>
</feature>
<dbReference type="InterPro" id="IPR017852">
    <property type="entry name" value="GPI_EtnP_transferase_1_C"/>
</dbReference>
<keyword evidence="1" id="KW-0256">Endoplasmic reticulum</keyword>
<dbReference type="InterPro" id="IPR007070">
    <property type="entry name" value="GPI_EtnP_transferase_1"/>
</dbReference>
<feature type="transmembrane region" description="Helical" evidence="1">
    <location>
        <begin position="50"/>
        <end position="70"/>
    </location>
</feature>
<accession>A0A9P8JGK8</accession>
<organism evidence="3 4">
    <name type="scientific">Aureobasidium melanogenum</name>
    <name type="common">Aureobasidium pullulans var. melanogenum</name>
    <dbReference type="NCBI Taxonomy" id="46634"/>
    <lineage>
        <taxon>Eukaryota</taxon>
        <taxon>Fungi</taxon>
        <taxon>Dikarya</taxon>
        <taxon>Ascomycota</taxon>
        <taxon>Pezizomycotina</taxon>
        <taxon>Dothideomycetes</taxon>
        <taxon>Dothideomycetidae</taxon>
        <taxon>Dothideales</taxon>
        <taxon>Saccotheciaceae</taxon>
        <taxon>Aureobasidium</taxon>
    </lineage>
</organism>
<dbReference type="GO" id="GO:0005789">
    <property type="term" value="C:endoplasmic reticulum membrane"/>
    <property type="evidence" value="ECO:0007669"/>
    <property type="project" value="UniProtKB-SubCell"/>
</dbReference>
<dbReference type="EMBL" id="JAHFXS010006737">
    <property type="protein sequence ID" value="KAG9930305.1"/>
    <property type="molecule type" value="Genomic_DNA"/>
</dbReference>
<feature type="transmembrane region" description="Helical" evidence="1">
    <location>
        <begin position="113"/>
        <end position="133"/>
    </location>
</feature>
<keyword evidence="1" id="KW-0337">GPI-anchor biosynthesis</keyword>
<comment type="caution">
    <text evidence="1">Lacks conserved residue(s) required for the propagation of feature annotation.</text>
</comment>
<comment type="similarity">
    <text evidence="1">Belongs to the PIGG/PIGN/PIGO family. PIGN subfamily.</text>
</comment>
<evidence type="ECO:0000313" key="4">
    <source>
        <dbReference type="Proteomes" id="UP000729357"/>
    </source>
</evidence>
<dbReference type="Pfam" id="PF04987">
    <property type="entry name" value="PigN"/>
    <property type="match status" value="1"/>
</dbReference>
<keyword evidence="1" id="KW-0472">Membrane</keyword>
<evidence type="ECO:0000259" key="2">
    <source>
        <dbReference type="Pfam" id="PF04987"/>
    </source>
</evidence>
<dbReference type="Proteomes" id="UP000729357">
    <property type="component" value="Unassembled WGS sequence"/>
</dbReference>
<comment type="subcellular location">
    <subcellularLocation>
        <location evidence="1">Endoplasmic reticulum membrane</location>
        <topology evidence="1">Multi-pass membrane protein</topology>
    </subcellularLocation>
</comment>
<name>A0A9P8JGK8_AURME</name>
<dbReference type="GO" id="GO:0006506">
    <property type="term" value="P:GPI anchor biosynthetic process"/>
    <property type="evidence" value="ECO:0007669"/>
    <property type="project" value="UniProtKB-KW"/>
</dbReference>
<comment type="caution">
    <text evidence="3">The sequence shown here is derived from an EMBL/GenBank/DDBJ whole genome shotgun (WGS) entry which is preliminary data.</text>
</comment>
<reference evidence="3" key="2">
    <citation type="submission" date="2021-08" db="EMBL/GenBank/DDBJ databases">
        <authorList>
            <person name="Gostincar C."/>
            <person name="Sun X."/>
            <person name="Song Z."/>
            <person name="Gunde-Cimerman N."/>
        </authorList>
    </citation>
    <scope>NUCLEOTIDE SEQUENCE</scope>
    <source>
        <strain evidence="3">EXF-9298</strain>
    </source>
</reference>
<evidence type="ECO:0000256" key="1">
    <source>
        <dbReference type="RuleBase" id="RU367138"/>
    </source>
</evidence>
<dbReference type="EC" id="2.-.-.-" evidence="1"/>
<keyword evidence="1" id="KW-0808">Transferase</keyword>
<dbReference type="GO" id="GO:0051377">
    <property type="term" value="F:mannose-ethanolamine phosphotransferase activity"/>
    <property type="evidence" value="ECO:0007669"/>
    <property type="project" value="UniProtKB-UniRule"/>
</dbReference>
<proteinExistence type="inferred from homology"/>
<feature type="transmembrane region" description="Helical" evidence="1">
    <location>
        <begin position="82"/>
        <end position="101"/>
    </location>
</feature>
<feature type="transmembrane region" description="Helical" evidence="1">
    <location>
        <begin position="12"/>
        <end position="30"/>
    </location>
</feature>
<dbReference type="PANTHER" id="PTHR12250:SF0">
    <property type="entry name" value="GPI ETHANOLAMINE PHOSPHATE TRANSFERASE 1"/>
    <property type="match status" value="1"/>
</dbReference>
<keyword evidence="1" id="KW-1133">Transmembrane helix</keyword>
<dbReference type="PANTHER" id="PTHR12250">
    <property type="entry name" value="PHOSPHATIDYLINOSITOL GLYCAN, CLASS N"/>
    <property type="match status" value="1"/>
</dbReference>
<keyword evidence="1" id="KW-0812">Transmembrane</keyword>
<dbReference type="AlphaFoldDB" id="A0A9P8JGK8"/>
<feature type="non-terminal residue" evidence="3">
    <location>
        <position position="163"/>
    </location>
</feature>
<protein>
    <recommendedName>
        <fullName evidence="1">GPI ethanolamine phosphate transferase 1</fullName>
        <ecNumber evidence="1">2.-.-.-</ecNumber>
    </recommendedName>
</protein>
<gene>
    <name evidence="3" type="ORF">KCU98_g20705</name>
</gene>
<comment type="pathway">
    <text evidence="1">Glycolipid biosynthesis; glycosylphosphatidylinositol-anchor biosynthesis.</text>
</comment>
<evidence type="ECO:0000313" key="3">
    <source>
        <dbReference type="EMBL" id="KAG9930305.1"/>
    </source>
</evidence>
<keyword evidence="4" id="KW-1185">Reference proteome</keyword>
<reference evidence="3" key="1">
    <citation type="journal article" date="2021" name="J Fungi (Basel)">
        <title>Virulence traits and population genomics of the black yeast Aureobasidium melanogenum.</title>
        <authorList>
            <person name="Cernosa A."/>
            <person name="Sun X."/>
            <person name="Gostincar C."/>
            <person name="Fang C."/>
            <person name="Gunde-Cimerman N."/>
            <person name="Song Z."/>
        </authorList>
    </citation>
    <scope>NUCLEOTIDE SEQUENCE</scope>
    <source>
        <strain evidence="3">EXF-9298</strain>
    </source>
</reference>
<feature type="domain" description="GPI ethanolamine phosphate transferase 1 C-terminal" evidence="2">
    <location>
        <begin position="1"/>
        <end position="106"/>
    </location>
</feature>
<sequence>LTLADARIALFFLYLLQSAFFSTGNIASISSFSLDAVSRLIPVFDPFSQGALLVLKIFAPFALVSANLGLLTRRLRLKSGALFALVIAIGDWLTLRFFWSVRDEGSWLEIGESISVFVIASALCVFVAGLEMVSEAFVRGIEFDDEVNKTPSGNGKINGVKTE</sequence>
<comment type="function">
    <text evidence="1">Ethanolamine phosphate transferase involved in glycosylphosphatidylinositol-anchor biosynthesis. Transfers ethanolamine phosphate to the first alpha-1,4-linked mannose of the glycosylphosphatidylinositol precursor of GPI-anchor.</text>
</comment>